<dbReference type="PANTHER" id="PTHR45648:SF22">
    <property type="entry name" value="GDSL LIPASE_ACYLHYDROLASE FAMILY PROTEIN (AFU_ORTHOLOGUE AFUA_4G14700)"/>
    <property type="match status" value="1"/>
</dbReference>
<evidence type="ECO:0000256" key="1">
    <source>
        <dbReference type="ARBA" id="ARBA00022801"/>
    </source>
</evidence>
<evidence type="ECO:0008006" key="4">
    <source>
        <dbReference type="Google" id="ProtNLM"/>
    </source>
</evidence>
<dbReference type="CDD" id="cd01846">
    <property type="entry name" value="fatty_acyltransferase_like"/>
    <property type="match status" value="1"/>
</dbReference>
<dbReference type="OrthoDB" id="1600564at2759"/>
<evidence type="ECO:0000313" key="2">
    <source>
        <dbReference type="EMBL" id="KLJ10419.1"/>
    </source>
</evidence>
<keyword evidence="3" id="KW-1185">Reference proteome</keyword>
<dbReference type="AlphaFoldDB" id="A0A0H1BG06"/>
<comment type="caution">
    <text evidence="2">The sequence shown here is derived from an EMBL/GenBank/DDBJ whole genome shotgun (WGS) entry which is preliminary data.</text>
</comment>
<organism evidence="2 3">
    <name type="scientific">Blastomyces silverae</name>
    <dbReference type="NCBI Taxonomy" id="2060906"/>
    <lineage>
        <taxon>Eukaryota</taxon>
        <taxon>Fungi</taxon>
        <taxon>Dikarya</taxon>
        <taxon>Ascomycota</taxon>
        <taxon>Pezizomycotina</taxon>
        <taxon>Eurotiomycetes</taxon>
        <taxon>Eurotiomycetidae</taxon>
        <taxon>Onygenales</taxon>
        <taxon>Ajellomycetaceae</taxon>
        <taxon>Blastomyces</taxon>
    </lineage>
</organism>
<accession>A0A0H1BG06</accession>
<dbReference type="PANTHER" id="PTHR45648">
    <property type="entry name" value="GDSL LIPASE/ACYLHYDROLASE FAMILY PROTEIN (AFU_ORTHOLOGUE AFUA_4G14700)"/>
    <property type="match status" value="1"/>
</dbReference>
<dbReference type="EMBL" id="LDEV01002051">
    <property type="protein sequence ID" value="KLJ10419.1"/>
    <property type="molecule type" value="Genomic_DNA"/>
</dbReference>
<dbReference type="GO" id="GO:0016788">
    <property type="term" value="F:hydrolase activity, acting on ester bonds"/>
    <property type="evidence" value="ECO:0007669"/>
    <property type="project" value="InterPro"/>
</dbReference>
<dbReference type="SUPFAM" id="SSF52266">
    <property type="entry name" value="SGNH hydrolase"/>
    <property type="match status" value="1"/>
</dbReference>
<protein>
    <recommendedName>
        <fullName evidence="4">GDSL lipase/acylhydrolase</fullName>
    </recommendedName>
</protein>
<sequence>MLSELGLAFALGAQTVLGIGHSAWKLKGMQHLVTFGNSYTDESRLLYFIEHQEAPPVGWKAPENNVTSTGGRIWARYVSDYTGAELYNYAVSGATCSNDITPRYFSPINDTFPSVDQYEIPAFIEDAYHQDPETGQALLTLPRRETVYSIWIGTNDLGKGAFIDDSQVAGKTLLDYVECVFRAIERLYDHGARYFVLMNVAPLDLLPLYALPEMGGVQGGPFWPDKPENITQVSCRMRQTVVAVNEMIELKIEGAMRHRYKGASIALFDTYSLLTDMYYHPSQYFTGTEPPNVEGWVKQCDGQGQNCEDQPSPDSFMWYDELHPSEQTGRIIAQHFVQVVEGVSGYTKYFD</sequence>
<dbReference type="Gene3D" id="3.40.50.1110">
    <property type="entry name" value="SGNH hydrolase"/>
    <property type="match status" value="1"/>
</dbReference>
<dbReference type="InterPro" id="IPR051058">
    <property type="entry name" value="GDSL_Est/Lipase"/>
</dbReference>
<evidence type="ECO:0000313" key="3">
    <source>
        <dbReference type="Proteomes" id="UP000053573"/>
    </source>
</evidence>
<name>A0A0H1BG06_9EURO</name>
<reference evidence="3" key="1">
    <citation type="journal article" date="2015" name="PLoS Genet.">
        <title>The dynamic genome and transcriptome of the human fungal pathogen Blastomyces and close relative Emmonsia.</title>
        <authorList>
            <person name="Munoz J.F."/>
            <person name="Gauthier G.M."/>
            <person name="Desjardins C.A."/>
            <person name="Gallo J.E."/>
            <person name="Holder J."/>
            <person name="Sullivan T.D."/>
            <person name="Marty A.J."/>
            <person name="Carmen J.C."/>
            <person name="Chen Z."/>
            <person name="Ding L."/>
            <person name="Gujja S."/>
            <person name="Magrini V."/>
            <person name="Misas E."/>
            <person name="Mitreva M."/>
            <person name="Priest M."/>
            <person name="Saif S."/>
            <person name="Whiston E.A."/>
            <person name="Young S."/>
            <person name="Zeng Q."/>
            <person name="Goldman W.E."/>
            <person name="Mardis E.R."/>
            <person name="Taylor J.W."/>
            <person name="McEwen J.G."/>
            <person name="Clay O.K."/>
            <person name="Klein B.S."/>
            <person name="Cuomo C.A."/>
        </authorList>
    </citation>
    <scope>NUCLEOTIDE SEQUENCE [LARGE SCALE GENOMIC DNA]</scope>
    <source>
        <strain evidence="3">UAMH 139</strain>
    </source>
</reference>
<dbReference type="STRING" id="2060906.A0A0H1BG06"/>
<gene>
    <name evidence="2" type="ORF">EMPG_14207</name>
</gene>
<keyword evidence="1" id="KW-0378">Hydrolase</keyword>
<proteinExistence type="predicted"/>
<dbReference type="Proteomes" id="UP000053573">
    <property type="component" value="Unassembled WGS sequence"/>
</dbReference>
<dbReference type="InterPro" id="IPR036514">
    <property type="entry name" value="SGNH_hydro_sf"/>
</dbReference>
<dbReference type="Pfam" id="PF00657">
    <property type="entry name" value="Lipase_GDSL"/>
    <property type="match status" value="1"/>
</dbReference>
<dbReference type="InterPro" id="IPR001087">
    <property type="entry name" value="GDSL"/>
</dbReference>